<dbReference type="PANTHER" id="PTHR38074">
    <property type="entry name" value="ALTERED INHERITANCE OF MITOCHONDRIA PROTEIN 24, MITOCHONDRIAL"/>
    <property type="match status" value="1"/>
</dbReference>
<dbReference type="OrthoDB" id="9779518at2"/>
<accession>A0A0B5QJQ6</accession>
<dbReference type="GeneID" id="66343101"/>
<gene>
    <name evidence="1" type="ORF">LF65_00246</name>
</gene>
<proteinExistence type="predicted"/>
<reference evidence="2" key="1">
    <citation type="submission" date="2014-12" db="EMBL/GenBank/DDBJ databases">
        <title>Genome sequence of Clostridium beijerinckii strain 59B.</title>
        <authorList>
            <person name="Little G.T."/>
            <person name="Minton N.P."/>
        </authorList>
    </citation>
    <scope>NUCLEOTIDE SEQUENCE [LARGE SCALE GENOMIC DNA]</scope>
    <source>
        <strain evidence="2">59B</strain>
    </source>
</reference>
<dbReference type="Proteomes" id="UP000031866">
    <property type="component" value="Chromosome"/>
</dbReference>
<dbReference type="Gene3D" id="3.60.160.10">
    <property type="entry name" value="Mitochondrial biogenesis AIM24"/>
    <property type="match status" value="1"/>
</dbReference>
<dbReference type="RefSeq" id="WP_039772695.1">
    <property type="nucleotide sequence ID" value="NZ_BKAK01000150.1"/>
</dbReference>
<dbReference type="SUPFAM" id="SSF51219">
    <property type="entry name" value="TRAP-like"/>
    <property type="match status" value="1"/>
</dbReference>
<evidence type="ECO:0000313" key="2">
    <source>
        <dbReference type="Proteomes" id="UP000031866"/>
    </source>
</evidence>
<dbReference type="InterPro" id="IPR016031">
    <property type="entry name" value="Trp_RNA-bd_attenuator-like_dom"/>
</dbReference>
<dbReference type="PANTHER" id="PTHR38074:SF1">
    <property type="entry name" value="ALTERED INHERITANCE OF MITOCHONDRIA PROTEIN 24, MITOCHONDRIAL"/>
    <property type="match status" value="1"/>
</dbReference>
<sequence length="278" mass="30339">MRSSLKFTNKLNMLSEMECESRFQILEYENLDGATDVQTALGLNIMKKSGIKLKQVRILLEDSSVTLEPGSLSYMKGKIQITNKSGGLLGLGKKIISSKLIGESIFRPTYSGTGEIFLEPSFGHFALIELEDDEIVVGDNMFYACEEGIEIDATIQKNVSSAFLGNEGLYQTRIEGSGIVVLKVPVPESEIFKCILINDTLKVDGNFAILRTGNIEFSVEKSSKSIIGTAVSGEGMVNVYRGTGEVWLVPTKSIYKDLNIKGLDAISGINAESNVEDL</sequence>
<organism evidence="1 2">
    <name type="scientific">Clostridium beijerinckii</name>
    <name type="common">Clostridium MP</name>
    <dbReference type="NCBI Taxonomy" id="1520"/>
    <lineage>
        <taxon>Bacteria</taxon>
        <taxon>Bacillati</taxon>
        <taxon>Bacillota</taxon>
        <taxon>Clostridia</taxon>
        <taxon>Eubacteriales</taxon>
        <taxon>Clostridiaceae</taxon>
        <taxon>Clostridium</taxon>
    </lineage>
</organism>
<dbReference type="KEGG" id="cbei:LF65_00246"/>
<dbReference type="InterPro" id="IPR036983">
    <property type="entry name" value="AIM24_sf"/>
</dbReference>
<dbReference type="Pfam" id="PF01987">
    <property type="entry name" value="AIM24"/>
    <property type="match status" value="1"/>
</dbReference>
<evidence type="ECO:0000313" key="1">
    <source>
        <dbReference type="EMBL" id="AJG96923.1"/>
    </source>
</evidence>
<protein>
    <submittedName>
        <fullName evidence="1">Transcriptional regulator</fullName>
    </submittedName>
</protein>
<dbReference type="STRING" id="1520.LF65_00246"/>
<name>A0A0B5QJQ6_CLOBE</name>
<dbReference type="InterPro" id="IPR002838">
    <property type="entry name" value="AIM24"/>
</dbReference>
<dbReference type="EMBL" id="CP010086">
    <property type="protein sequence ID" value="AJG96923.1"/>
    <property type="molecule type" value="Genomic_DNA"/>
</dbReference>
<dbReference type="AlphaFoldDB" id="A0A0B5QJQ6"/>